<evidence type="ECO:0000256" key="2">
    <source>
        <dbReference type="SAM" id="MobiDB-lite"/>
    </source>
</evidence>
<feature type="compositionally biased region" description="Polar residues" evidence="2">
    <location>
        <begin position="127"/>
        <end position="142"/>
    </location>
</feature>
<dbReference type="SMART" id="SM00678">
    <property type="entry name" value="WWE"/>
    <property type="match status" value="1"/>
</dbReference>
<dbReference type="GO" id="GO:0061630">
    <property type="term" value="F:ubiquitin protein ligase activity"/>
    <property type="evidence" value="ECO:0007669"/>
    <property type="project" value="UniProtKB-UniRule"/>
</dbReference>
<dbReference type="GO" id="GO:0006511">
    <property type="term" value="P:ubiquitin-dependent protein catabolic process"/>
    <property type="evidence" value="ECO:0007669"/>
    <property type="project" value="UniProtKB-UniRule"/>
</dbReference>
<gene>
    <name evidence="4" type="ORF">J437_LFUL012888</name>
</gene>
<comment type="pathway">
    <text evidence="1">Protein modification; protein ubiquitination.</text>
</comment>
<dbReference type="GO" id="GO:0072572">
    <property type="term" value="F:poly-ADP-D-ribose binding"/>
    <property type="evidence" value="ECO:0007669"/>
    <property type="project" value="UniProtKB-UniRule"/>
</dbReference>
<dbReference type="OrthoDB" id="10065815at2759"/>
<dbReference type="GO" id="GO:0016055">
    <property type="term" value="P:Wnt signaling pathway"/>
    <property type="evidence" value="ECO:0007669"/>
    <property type="project" value="InterPro"/>
</dbReference>
<evidence type="ECO:0000313" key="5">
    <source>
        <dbReference type="Proteomes" id="UP000792457"/>
    </source>
</evidence>
<dbReference type="EMBL" id="KZ308629">
    <property type="protein sequence ID" value="KAG8232538.1"/>
    <property type="molecule type" value="Genomic_DNA"/>
</dbReference>
<dbReference type="EC" id="2.3.2.27" evidence="1"/>
<comment type="subcellular location">
    <subcellularLocation>
        <location evidence="1">Cytoplasm</location>
        <location evidence="1">Cytosol</location>
    </subcellularLocation>
</comment>
<dbReference type="PROSITE" id="PS50918">
    <property type="entry name" value="WWE"/>
    <property type="match status" value="1"/>
</dbReference>
<dbReference type="AlphaFoldDB" id="A0A8K0KDW5"/>
<dbReference type="GO" id="GO:0008270">
    <property type="term" value="F:zinc ion binding"/>
    <property type="evidence" value="ECO:0007669"/>
    <property type="project" value="UniProtKB-UniRule"/>
</dbReference>
<evidence type="ECO:0000256" key="1">
    <source>
        <dbReference type="RuleBase" id="RU367115"/>
    </source>
</evidence>
<dbReference type="SUPFAM" id="SSF117839">
    <property type="entry name" value="WWE domain"/>
    <property type="match status" value="1"/>
</dbReference>
<keyword evidence="1" id="KW-0862">Zinc</keyword>
<comment type="function">
    <text evidence="1">E3 ubiquitin-protein ligase that specifically binds poly-ADP-ribosylated proteins and mediates their ubiquitination and subsequent degradation.</text>
</comment>
<evidence type="ECO:0000259" key="3">
    <source>
        <dbReference type="PROSITE" id="PS50918"/>
    </source>
</evidence>
<comment type="domain">
    <text evidence="1">The WWE domain mediates non-covalent poly(ADP-ribose)-binding.</text>
</comment>
<dbReference type="InterPro" id="IPR018123">
    <property type="entry name" value="WWE-dom_subgr"/>
</dbReference>
<evidence type="ECO:0000313" key="4">
    <source>
        <dbReference type="EMBL" id="KAG8232538.1"/>
    </source>
</evidence>
<dbReference type="GO" id="GO:0051865">
    <property type="term" value="P:protein autoubiquitination"/>
    <property type="evidence" value="ECO:0007669"/>
    <property type="project" value="UniProtKB-UniRule"/>
</dbReference>
<organism evidence="4 5">
    <name type="scientific">Ladona fulva</name>
    <name type="common">Scarce chaser dragonfly</name>
    <name type="synonym">Libellula fulva</name>
    <dbReference type="NCBI Taxonomy" id="123851"/>
    <lineage>
        <taxon>Eukaryota</taxon>
        <taxon>Metazoa</taxon>
        <taxon>Ecdysozoa</taxon>
        <taxon>Arthropoda</taxon>
        <taxon>Hexapoda</taxon>
        <taxon>Insecta</taxon>
        <taxon>Pterygota</taxon>
        <taxon>Palaeoptera</taxon>
        <taxon>Odonata</taxon>
        <taxon>Epiprocta</taxon>
        <taxon>Anisoptera</taxon>
        <taxon>Libelluloidea</taxon>
        <taxon>Libellulidae</taxon>
        <taxon>Ladona</taxon>
    </lineage>
</organism>
<dbReference type="InterPro" id="IPR037197">
    <property type="entry name" value="WWE_dom_sf"/>
</dbReference>
<comment type="PTM">
    <text evidence="1">Ubiquitinated; autoubiquitinated.</text>
</comment>
<dbReference type="PANTHER" id="PTHR13417:SF2">
    <property type="entry name" value="E3 UBIQUITIN-PROTEIN LIGASE RNF146"/>
    <property type="match status" value="1"/>
</dbReference>
<dbReference type="PANTHER" id="PTHR13417">
    <property type="entry name" value="E3 UBIQUITIN-PROTEIN LIGASE RNF146"/>
    <property type="match status" value="1"/>
</dbReference>
<keyword evidence="1" id="KW-0808">Transferase</keyword>
<keyword evidence="1" id="KW-0833">Ubl conjugation pathway</keyword>
<comment type="caution">
    <text evidence="4">The sequence shown here is derived from an EMBL/GenBank/DDBJ whole genome shotgun (WGS) entry which is preliminary data.</text>
</comment>
<dbReference type="InterPro" id="IPR033509">
    <property type="entry name" value="RNF146"/>
</dbReference>
<proteinExistence type="predicted"/>
<feature type="region of interest" description="Disordered" evidence="2">
    <location>
        <begin position="73"/>
        <end position="142"/>
    </location>
</feature>
<comment type="catalytic activity">
    <reaction evidence="1">
        <text>S-ubiquitinyl-[E2 ubiquitin-conjugating enzyme]-L-cysteine + [acceptor protein]-L-lysine = [E2 ubiquitin-conjugating enzyme]-L-cysteine + N(6)-ubiquitinyl-[acceptor protein]-L-lysine.</text>
        <dbReference type="EC" id="2.3.2.27"/>
    </reaction>
</comment>
<keyword evidence="1" id="KW-0479">Metal-binding</keyword>
<dbReference type="GO" id="GO:0005634">
    <property type="term" value="C:nucleus"/>
    <property type="evidence" value="ECO:0007669"/>
    <property type="project" value="TreeGrafter"/>
</dbReference>
<keyword evidence="1" id="KW-0963">Cytoplasm</keyword>
<protein>
    <recommendedName>
        <fullName evidence="1">E3 ubiquitin-protein ligase</fullName>
        <ecNumber evidence="1">2.3.2.27</ecNumber>
    </recommendedName>
</protein>
<feature type="compositionally biased region" description="Polar residues" evidence="2">
    <location>
        <begin position="106"/>
        <end position="118"/>
    </location>
</feature>
<keyword evidence="5" id="KW-1185">Reference proteome</keyword>
<accession>A0A8K0KDW5</accession>
<feature type="domain" description="WWE" evidence="3">
    <location>
        <begin position="1"/>
        <end position="60"/>
    </location>
</feature>
<name>A0A8K0KDW5_LADFU</name>
<reference evidence="4" key="1">
    <citation type="submission" date="2013-04" db="EMBL/GenBank/DDBJ databases">
        <authorList>
            <person name="Qu J."/>
            <person name="Murali S.C."/>
            <person name="Bandaranaike D."/>
            <person name="Bellair M."/>
            <person name="Blankenburg K."/>
            <person name="Chao H."/>
            <person name="Dinh H."/>
            <person name="Doddapaneni H."/>
            <person name="Downs B."/>
            <person name="Dugan-Rocha S."/>
            <person name="Elkadiri S."/>
            <person name="Gnanaolivu R.D."/>
            <person name="Hernandez B."/>
            <person name="Javaid M."/>
            <person name="Jayaseelan J.C."/>
            <person name="Lee S."/>
            <person name="Li M."/>
            <person name="Ming W."/>
            <person name="Munidasa M."/>
            <person name="Muniz J."/>
            <person name="Nguyen L."/>
            <person name="Ongeri F."/>
            <person name="Osuji N."/>
            <person name="Pu L.-L."/>
            <person name="Puazo M."/>
            <person name="Qu C."/>
            <person name="Quiroz J."/>
            <person name="Raj R."/>
            <person name="Weissenberger G."/>
            <person name="Xin Y."/>
            <person name="Zou X."/>
            <person name="Han Y."/>
            <person name="Richards S."/>
            <person name="Worley K."/>
            <person name="Muzny D."/>
            <person name="Gibbs R."/>
        </authorList>
    </citation>
    <scope>NUCLEOTIDE SEQUENCE</scope>
    <source>
        <strain evidence="4">Sampled in the wild</strain>
    </source>
</reference>
<dbReference type="GO" id="GO:0005829">
    <property type="term" value="C:cytosol"/>
    <property type="evidence" value="ECO:0007669"/>
    <property type="project" value="UniProtKB-SubCell"/>
</dbReference>
<dbReference type="Pfam" id="PF02825">
    <property type="entry name" value="WWE"/>
    <property type="match status" value="1"/>
</dbReference>
<dbReference type="UniPathway" id="UPA00143"/>
<dbReference type="Gene3D" id="3.30.720.50">
    <property type="match status" value="1"/>
</dbReference>
<dbReference type="InterPro" id="IPR004170">
    <property type="entry name" value="WWE_dom"/>
</dbReference>
<dbReference type="Proteomes" id="UP000792457">
    <property type="component" value="Unassembled WGS sequence"/>
</dbReference>
<reference evidence="4" key="2">
    <citation type="submission" date="2017-10" db="EMBL/GenBank/DDBJ databases">
        <title>Ladona fulva Genome sequencing and assembly.</title>
        <authorList>
            <person name="Murali S."/>
            <person name="Richards S."/>
            <person name="Bandaranaike D."/>
            <person name="Bellair M."/>
            <person name="Blankenburg K."/>
            <person name="Chao H."/>
            <person name="Dinh H."/>
            <person name="Doddapaneni H."/>
            <person name="Dugan-Rocha S."/>
            <person name="Elkadiri S."/>
            <person name="Gnanaolivu R."/>
            <person name="Hernandez B."/>
            <person name="Skinner E."/>
            <person name="Javaid M."/>
            <person name="Lee S."/>
            <person name="Li M."/>
            <person name="Ming W."/>
            <person name="Munidasa M."/>
            <person name="Muniz J."/>
            <person name="Nguyen L."/>
            <person name="Hughes D."/>
            <person name="Osuji N."/>
            <person name="Pu L.-L."/>
            <person name="Puazo M."/>
            <person name="Qu C."/>
            <person name="Quiroz J."/>
            <person name="Raj R."/>
            <person name="Weissenberger G."/>
            <person name="Xin Y."/>
            <person name="Zou X."/>
            <person name="Han Y."/>
            <person name="Worley K."/>
            <person name="Muzny D."/>
            <person name="Gibbs R."/>
        </authorList>
    </citation>
    <scope>NUCLEOTIDE SEQUENCE</scope>
    <source>
        <strain evidence="4">Sampled in the wild</strain>
    </source>
</reference>
<keyword evidence="1" id="KW-0863">Zinc-finger</keyword>
<sequence length="260" mass="29215">MGLRGWWQYDERTSLDLEAAYKRGERSCELLIAGYLYVADFDGMVQLRRRDPSRRRRIKRDLASIPVKGVAGLRQRTPAPVEEEEESQDDLTCYFPQDGSDERGSVSRTGRFRNQSHLIQIPPTPANTPGNTSPGVPQTPGATSVPMIIGNAYPEASLRHVVEEMGRLRLGETRACIRHGTDDSEERSREEEDEVTDEEVVLNARTSSVLWSPVSPDIASTSPWVLTLSSDEDQLVYLQLQDTSVELLHPLFLRIIASVH</sequence>